<evidence type="ECO:0000313" key="1">
    <source>
        <dbReference type="EMBL" id="WHV01273.1"/>
    </source>
</evidence>
<sequence>MLKYTNTRFDKMNNNTQRVINIAILTLVEEQYISLMKCDYVLIMKKQENTVQICTNNLDKNILIAQPAANDFVTPTVASSNRSRRFKCAMFELKNYTDEEYESLKQMNCRYIIISKEIGGQNLYGYVEFNYRITLSNLYKVNNRIHWKKRILTQRQVINLCKKKGDYIEIGQKRRQRKTPVKRSIE</sequence>
<organism evidence="1">
    <name type="scientific">Condorpox virus</name>
    <dbReference type="NCBI Taxonomy" id="3049970"/>
    <lineage>
        <taxon>Viruses</taxon>
        <taxon>Varidnaviria</taxon>
        <taxon>Bamfordvirae</taxon>
        <taxon>Nucleocytoviricota</taxon>
        <taxon>Pokkesviricetes</taxon>
        <taxon>Chitovirales</taxon>
        <taxon>Poxviridae</taxon>
        <taxon>Chordopoxvirinae</taxon>
        <taxon>Avipoxvirus</taxon>
    </lineage>
</organism>
<reference evidence="1" key="1">
    <citation type="submission" date="2023-04" db="EMBL/GenBank/DDBJ databases">
        <title>Genomic characterization of avipoxvirus isolates from Andean condor (Vultur gryphus).</title>
        <authorList>
            <person name="Butt S.L."/>
            <person name="Do Nascimento G.M."/>
            <person name="Tripathy D.N."/>
            <person name="Diel D.G."/>
        </authorList>
    </citation>
    <scope>NUCLEOTIDE SEQUENCE</scope>
    <source>
        <strain evidence="1">CDPV99</strain>
    </source>
</reference>
<dbReference type="EMBL" id="OQ865376">
    <property type="protein sequence ID" value="WHV01273.1"/>
    <property type="molecule type" value="Genomic_DNA"/>
</dbReference>
<dbReference type="Gene3D" id="3.40.1310.20">
    <property type="match status" value="1"/>
</dbReference>
<gene>
    <name evidence="1" type="ORF">CDPV99-157</name>
</gene>
<proteinExistence type="predicted"/>
<protein>
    <submittedName>
        <fullName evidence="1">Rep protein</fullName>
    </submittedName>
</protein>
<name>A0AAT9UPK7_9POXV</name>
<accession>A0AAT9UPK7</accession>